<comment type="caution">
    <text evidence="3">The sequence shown here is derived from an EMBL/GenBank/DDBJ whole genome shotgun (WGS) entry which is preliminary data.</text>
</comment>
<dbReference type="AlphaFoldDB" id="A0A9D4G1N1"/>
<name>A0A9D4G1N1_DREPO</name>
<proteinExistence type="predicted"/>
<reference evidence="3" key="2">
    <citation type="submission" date="2020-11" db="EMBL/GenBank/DDBJ databases">
        <authorList>
            <person name="McCartney M.A."/>
            <person name="Auch B."/>
            <person name="Kono T."/>
            <person name="Mallez S."/>
            <person name="Becker A."/>
            <person name="Gohl D.M."/>
            <person name="Silverstein K.A.T."/>
            <person name="Koren S."/>
            <person name="Bechman K.B."/>
            <person name="Herman A."/>
            <person name="Abrahante J.E."/>
            <person name="Garbe J."/>
        </authorList>
    </citation>
    <scope>NUCLEOTIDE SEQUENCE</scope>
    <source>
        <strain evidence="3">Duluth1</strain>
        <tissue evidence="3">Whole animal</tissue>
    </source>
</reference>
<protein>
    <submittedName>
        <fullName evidence="3">Uncharacterized protein</fullName>
    </submittedName>
</protein>
<evidence type="ECO:0000256" key="2">
    <source>
        <dbReference type="SAM" id="MobiDB-lite"/>
    </source>
</evidence>
<evidence type="ECO:0000256" key="1">
    <source>
        <dbReference type="SAM" id="Coils"/>
    </source>
</evidence>
<keyword evidence="4" id="KW-1185">Reference proteome</keyword>
<gene>
    <name evidence="3" type="ORF">DPMN_134232</name>
</gene>
<feature type="coiled-coil region" evidence="1">
    <location>
        <begin position="171"/>
        <end position="227"/>
    </location>
</feature>
<feature type="region of interest" description="Disordered" evidence="2">
    <location>
        <begin position="239"/>
        <end position="262"/>
    </location>
</feature>
<evidence type="ECO:0000313" key="3">
    <source>
        <dbReference type="EMBL" id="KAH3805922.1"/>
    </source>
</evidence>
<evidence type="ECO:0000313" key="4">
    <source>
        <dbReference type="Proteomes" id="UP000828390"/>
    </source>
</evidence>
<reference evidence="3" key="1">
    <citation type="journal article" date="2019" name="bioRxiv">
        <title>The Genome of the Zebra Mussel, Dreissena polymorpha: A Resource for Invasive Species Research.</title>
        <authorList>
            <person name="McCartney M.A."/>
            <person name="Auch B."/>
            <person name="Kono T."/>
            <person name="Mallez S."/>
            <person name="Zhang Y."/>
            <person name="Obille A."/>
            <person name="Becker A."/>
            <person name="Abrahante J.E."/>
            <person name="Garbe J."/>
            <person name="Badalamenti J.P."/>
            <person name="Herman A."/>
            <person name="Mangelson H."/>
            <person name="Liachko I."/>
            <person name="Sullivan S."/>
            <person name="Sone E.D."/>
            <person name="Koren S."/>
            <person name="Silverstein K.A.T."/>
            <person name="Beckman K.B."/>
            <person name="Gohl D.M."/>
        </authorList>
    </citation>
    <scope>NUCLEOTIDE SEQUENCE</scope>
    <source>
        <strain evidence="3">Duluth1</strain>
        <tissue evidence="3">Whole animal</tissue>
    </source>
</reference>
<accession>A0A9D4G1N1</accession>
<sequence>MYHTTSSCLINGRNVAHLFDIDLSNILQIMETDIQTNNYSISEINEYMKQQILSYLERKIPERPSPKMSVTHGVDKPHTLLDSNIKQDSRKEENNKADTNIEIETEAEDELTENTETNLEAESEASFHINCATQIESVENAILKEMKMMNELLLATKFQLNNFQQKTTLQLSQLRDEIASVKNTISLANQQSTDKVQTVSQSTDKLSKDMKQANDALHRKLQSANDNIKKMIPSTANMAEQLAQNERSERATTETPQSQKRT</sequence>
<feature type="compositionally biased region" description="Polar residues" evidence="2">
    <location>
        <begin position="253"/>
        <end position="262"/>
    </location>
</feature>
<organism evidence="3 4">
    <name type="scientific">Dreissena polymorpha</name>
    <name type="common">Zebra mussel</name>
    <name type="synonym">Mytilus polymorpha</name>
    <dbReference type="NCBI Taxonomy" id="45954"/>
    <lineage>
        <taxon>Eukaryota</taxon>
        <taxon>Metazoa</taxon>
        <taxon>Spiralia</taxon>
        <taxon>Lophotrochozoa</taxon>
        <taxon>Mollusca</taxon>
        <taxon>Bivalvia</taxon>
        <taxon>Autobranchia</taxon>
        <taxon>Heteroconchia</taxon>
        <taxon>Euheterodonta</taxon>
        <taxon>Imparidentia</taxon>
        <taxon>Neoheterodontei</taxon>
        <taxon>Myida</taxon>
        <taxon>Dreissenoidea</taxon>
        <taxon>Dreissenidae</taxon>
        <taxon>Dreissena</taxon>
    </lineage>
</organism>
<keyword evidence="1" id="KW-0175">Coiled coil</keyword>
<dbReference type="EMBL" id="JAIWYP010000006">
    <property type="protein sequence ID" value="KAH3805922.1"/>
    <property type="molecule type" value="Genomic_DNA"/>
</dbReference>
<dbReference type="Proteomes" id="UP000828390">
    <property type="component" value="Unassembled WGS sequence"/>
</dbReference>
<feature type="compositionally biased region" description="Basic and acidic residues" evidence="2">
    <location>
        <begin position="73"/>
        <end position="96"/>
    </location>
</feature>
<feature type="region of interest" description="Disordered" evidence="2">
    <location>
        <begin position="67"/>
        <end position="96"/>
    </location>
</feature>